<accession>A0ABC8M8V9</accession>
<evidence type="ECO:0000256" key="2">
    <source>
        <dbReference type="SAM" id="SignalP"/>
    </source>
</evidence>
<evidence type="ECO:0000313" key="3">
    <source>
        <dbReference type="EMBL" id="CAH8392798.1"/>
    </source>
</evidence>
<keyword evidence="1" id="KW-1133">Transmembrane helix</keyword>
<feature type="transmembrane region" description="Helical" evidence="1">
    <location>
        <begin position="67"/>
        <end position="85"/>
    </location>
</feature>
<name>A0ABC8M8V9_ERUVS</name>
<keyword evidence="1" id="KW-0472">Membrane</keyword>
<dbReference type="Proteomes" id="UP001642260">
    <property type="component" value="Unassembled WGS sequence"/>
</dbReference>
<feature type="transmembrane region" description="Helical" evidence="1">
    <location>
        <begin position="37"/>
        <end position="60"/>
    </location>
</feature>
<comment type="caution">
    <text evidence="3">The sequence shown here is derived from an EMBL/GenBank/DDBJ whole genome shotgun (WGS) entry which is preliminary data.</text>
</comment>
<organism evidence="3 4">
    <name type="scientific">Eruca vesicaria subsp. sativa</name>
    <name type="common">Garden rocket</name>
    <name type="synonym">Eruca sativa</name>
    <dbReference type="NCBI Taxonomy" id="29727"/>
    <lineage>
        <taxon>Eukaryota</taxon>
        <taxon>Viridiplantae</taxon>
        <taxon>Streptophyta</taxon>
        <taxon>Embryophyta</taxon>
        <taxon>Tracheophyta</taxon>
        <taxon>Spermatophyta</taxon>
        <taxon>Magnoliopsida</taxon>
        <taxon>eudicotyledons</taxon>
        <taxon>Gunneridae</taxon>
        <taxon>Pentapetalae</taxon>
        <taxon>rosids</taxon>
        <taxon>malvids</taxon>
        <taxon>Brassicales</taxon>
        <taxon>Brassicaceae</taxon>
        <taxon>Brassiceae</taxon>
        <taxon>Eruca</taxon>
    </lineage>
</organism>
<gene>
    <name evidence="3" type="ORF">ERUC_LOCUS45281</name>
</gene>
<keyword evidence="4" id="KW-1185">Reference proteome</keyword>
<keyword evidence="1" id="KW-0812">Transmembrane</keyword>
<dbReference type="PANTHER" id="PTHR35708:SF3">
    <property type="entry name" value="GB|AAD25831.1"/>
    <property type="match status" value="1"/>
</dbReference>
<evidence type="ECO:0000256" key="1">
    <source>
        <dbReference type="SAM" id="Phobius"/>
    </source>
</evidence>
<evidence type="ECO:0000313" key="4">
    <source>
        <dbReference type="Proteomes" id="UP001642260"/>
    </source>
</evidence>
<proteinExistence type="predicted"/>
<dbReference type="EMBL" id="CAKOAT010999113">
    <property type="protein sequence ID" value="CAH8392798.1"/>
    <property type="molecule type" value="Genomic_DNA"/>
</dbReference>
<protein>
    <submittedName>
        <fullName evidence="3">Uncharacterized protein</fullName>
    </submittedName>
</protein>
<dbReference type="AlphaFoldDB" id="A0ABC8M8V9"/>
<feature type="signal peptide" evidence="2">
    <location>
        <begin position="1"/>
        <end position="19"/>
    </location>
</feature>
<sequence>MVIMIELLFLLSFLVELQSNCFHINLENKILKDAVNFISLLLKIPVSWLSFIAPPLLHIIDLGFSQILLTSAALFFSFFFFPLTIQKESKVQDLGQQNSLEVIKIYRPTDETVRNKDEDNGTIPDEESLIEISLPSGQYVGQHFSTITGHQDFGFIQLLPEFEDDNLIEIDLSLGSVKCSRFQIKA</sequence>
<dbReference type="PANTHER" id="PTHR35708">
    <property type="entry name" value="GB|AAD25831.1"/>
    <property type="match status" value="1"/>
</dbReference>
<feature type="chain" id="PRO_5044843798" evidence="2">
    <location>
        <begin position="20"/>
        <end position="186"/>
    </location>
</feature>
<reference evidence="3 4" key="1">
    <citation type="submission" date="2022-03" db="EMBL/GenBank/DDBJ databases">
        <authorList>
            <person name="Macdonald S."/>
            <person name="Ahmed S."/>
            <person name="Newling K."/>
        </authorList>
    </citation>
    <scope>NUCLEOTIDE SEQUENCE [LARGE SCALE GENOMIC DNA]</scope>
</reference>
<keyword evidence="2" id="KW-0732">Signal</keyword>